<keyword evidence="1" id="KW-0812">Transmembrane</keyword>
<protein>
    <submittedName>
        <fullName evidence="2">Uncharacterized protein</fullName>
    </submittedName>
</protein>
<keyword evidence="1" id="KW-1133">Transmembrane helix</keyword>
<gene>
    <name evidence="2" type="ORF">SAMN05444320_105476</name>
</gene>
<feature type="transmembrane region" description="Helical" evidence="1">
    <location>
        <begin position="91"/>
        <end position="112"/>
    </location>
</feature>
<sequence length="151" mass="16000">MSTTTTRTSQRPWALHTGLALSTIATLAPLVDVATVDSLANHVRSAYPDWPTDLVSADRNAIVGYLTVVGVLGLAGWLGTAWAVARRKGWAHVAITVMFALGASTALFNFTLSGGAYTNVIPRTYGTLGLLPVIPGLAAVVLAWRHRRHPA</sequence>
<keyword evidence="1" id="KW-0472">Membrane</keyword>
<evidence type="ECO:0000313" key="2">
    <source>
        <dbReference type="EMBL" id="SHF91866.1"/>
    </source>
</evidence>
<feature type="transmembrane region" description="Helical" evidence="1">
    <location>
        <begin position="12"/>
        <end position="31"/>
    </location>
</feature>
<proteinExistence type="predicted"/>
<feature type="transmembrane region" description="Helical" evidence="1">
    <location>
        <begin position="62"/>
        <end position="84"/>
    </location>
</feature>
<dbReference type="EMBL" id="FQVN01000005">
    <property type="protein sequence ID" value="SHF91866.1"/>
    <property type="molecule type" value="Genomic_DNA"/>
</dbReference>
<dbReference type="RefSeq" id="WP_143174232.1">
    <property type="nucleotide sequence ID" value="NZ_FQVN01000005.1"/>
</dbReference>
<dbReference type="Proteomes" id="UP000184501">
    <property type="component" value="Unassembled WGS sequence"/>
</dbReference>
<dbReference type="STRING" id="2017.SAMN05444320_105476"/>
<organism evidence="2 3">
    <name type="scientific">Streptoalloteichus hindustanus</name>
    <dbReference type="NCBI Taxonomy" id="2017"/>
    <lineage>
        <taxon>Bacteria</taxon>
        <taxon>Bacillati</taxon>
        <taxon>Actinomycetota</taxon>
        <taxon>Actinomycetes</taxon>
        <taxon>Pseudonocardiales</taxon>
        <taxon>Pseudonocardiaceae</taxon>
        <taxon>Streptoalloteichus</taxon>
    </lineage>
</organism>
<keyword evidence="3" id="KW-1185">Reference proteome</keyword>
<dbReference type="OrthoDB" id="4337876at2"/>
<dbReference type="AlphaFoldDB" id="A0A1M5FK39"/>
<evidence type="ECO:0000313" key="3">
    <source>
        <dbReference type="Proteomes" id="UP000184501"/>
    </source>
</evidence>
<feature type="transmembrane region" description="Helical" evidence="1">
    <location>
        <begin position="124"/>
        <end position="144"/>
    </location>
</feature>
<reference evidence="2 3" key="1">
    <citation type="submission" date="2016-11" db="EMBL/GenBank/DDBJ databases">
        <authorList>
            <person name="Jaros S."/>
            <person name="Januszkiewicz K."/>
            <person name="Wedrychowicz H."/>
        </authorList>
    </citation>
    <scope>NUCLEOTIDE SEQUENCE [LARGE SCALE GENOMIC DNA]</scope>
    <source>
        <strain evidence="2 3">DSM 44523</strain>
    </source>
</reference>
<evidence type="ECO:0000256" key="1">
    <source>
        <dbReference type="SAM" id="Phobius"/>
    </source>
</evidence>
<name>A0A1M5FK39_STRHI</name>
<accession>A0A1M5FK39</accession>